<name>A0ABN8Y2D8_RANTA</name>
<evidence type="ECO:0000313" key="2">
    <source>
        <dbReference type="EMBL" id="CAI9155755.1"/>
    </source>
</evidence>
<sequence length="167" mass="17201">MQGTQRPPATQPRVAFPSGRSSRVVGVQQKPLCYRQTVPTPHPLLLGAAHPVRAGTRRRGSGEQVVGATWLASPDTAPRMEPKTTFPLKPRACQQLPTAPGSSTAPAAVRGHSPAAPLPAAGQKQYQLRGGEGGVSSGRMRLVSLSAAQRGAASGSSPCGKRCPGIG</sequence>
<reference evidence="2" key="1">
    <citation type="submission" date="2023-04" db="EMBL/GenBank/DDBJ databases">
        <authorList>
            <consortium name="ELIXIR-Norway"/>
        </authorList>
    </citation>
    <scope>NUCLEOTIDE SEQUENCE [LARGE SCALE GENOMIC DNA]</scope>
</reference>
<accession>A0ABN8Y2D8</accession>
<gene>
    <name evidence="2" type="ORF">MRATA1EN1_LOCUS4717</name>
</gene>
<organism evidence="2 3">
    <name type="scientific">Rangifer tarandus platyrhynchus</name>
    <name type="common">Svalbard reindeer</name>
    <dbReference type="NCBI Taxonomy" id="3082113"/>
    <lineage>
        <taxon>Eukaryota</taxon>
        <taxon>Metazoa</taxon>
        <taxon>Chordata</taxon>
        <taxon>Craniata</taxon>
        <taxon>Vertebrata</taxon>
        <taxon>Euteleostomi</taxon>
        <taxon>Mammalia</taxon>
        <taxon>Eutheria</taxon>
        <taxon>Laurasiatheria</taxon>
        <taxon>Artiodactyla</taxon>
        <taxon>Ruminantia</taxon>
        <taxon>Pecora</taxon>
        <taxon>Cervidae</taxon>
        <taxon>Odocoileinae</taxon>
        <taxon>Rangifer</taxon>
    </lineage>
</organism>
<feature type="region of interest" description="Disordered" evidence="1">
    <location>
        <begin position="56"/>
        <end position="137"/>
    </location>
</feature>
<proteinExistence type="predicted"/>
<keyword evidence="3" id="KW-1185">Reference proteome</keyword>
<evidence type="ECO:0000256" key="1">
    <source>
        <dbReference type="SAM" id="MobiDB-lite"/>
    </source>
</evidence>
<feature type="compositionally biased region" description="Low complexity" evidence="1">
    <location>
        <begin position="148"/>
        <end position="157"/>
    </location>
</feature>
<feature type="region of interest" description="Disordered" evidence="1">
    <location>
        <begin position="1"/>
        <end position="23"/>
    </location>
</feature>
<dbReference type="Proteomes" id="UP001176941">
    <property type="component" value="Chromosome 13"/>
</dbReference>
<evidence type="ECO:0000313" key="3">
    <source>
        <dbReference type="Proteomes" id="UP001176941"/>
    </source>
</evidence>
<feature type="compositionally biased region" description="Low complexity" evidence="1">
    <location>
        <begin position="97"/>
        <end position="108"/>
    </location>
</feature>
<protein>
    <submittedName>
        <fullName evidence="2">Uncharacterized protein</fullName>
    </submittedName>
</protein>
<dbReference type="EMBL" id="OX459949">
    <property type="protein sequence ID" value="CAI9155755.1"/>
    <property type="molecule type" value="Genomic_DNA"/>
</dbReference>
<feature type="region of interest" description="Disordered" evidence="1">
    <location>
        <begin position="148"/>
        <end position="167"/>
    </location>
</feature>